<evidence type="ECO:0000256" key="2">
    <source>
        <dbReference type="ARBA" id="ARBA00010279"/>
    </source>
</evidence>
<comment type="cofactor">
    <cofactor evidence="12 13">
        <name>Zn(2+)</name>
        <dbReference type="ChEBI" id="CHEBI:29105"/>
    </cofactor>
    <text evidence="12 13">Binds 1 zinc ion per subunit.</text>
</comment>
<dbReference type="PANTHER" id="PTHR37016:SF3">
    <property type="entry name" value="NEUTRAL PROTEASE 2-RELATED"/>
    <property type="match status" value="1"/>
</dbReference>
<keyword evidence="10" id="KW-0865">Zymogen</keyword>
<evidence type="ECO:0000256" key="1">
    <source>
        <dbReference type="ARBA" id="ARBA00001187"/>
    </source>
</evidence>
<keyword evidence="15" id="KW-1185">Reference proteome</keyword>
<feature type="chain" id="PRO_5023111662" description="Neutral protease 2" evidence="13">
    <location>
        <begin position="20"/>
        <end position="356"/>
    </location>
</feature>
<keyword evidence="4 13" id="KW-0165">Cleavage on pair of basic residues</keyword>
<feature type="binding site" evidence="12">
    <location>
        <position position="310"/>
    </location>
    <ligand>
        <name>Zn(2+)</name>
        <dbReference type="ChEBI" id="CHEBI:29105"/>
        <note>catalytic</note>
    </ligand>
</feature>
<dbReference type="OrthoDB" id="412874at2759"/>
<keyword evidence="9 13" id="KW-0482">Metalloprotease</keyword>
<feature type="active site" evidence="11">
    <location>
        <position position="311"/>
    </location>
</feature>
<evidence type="ECO:0000256" key="6">
    <source>
        <dbReference type="ARBA" id="ARBA00022729"/>
    </source>
</evidence>
<proteinExistence type="inferred from homology"/>
<feature type="binding site" evidence="12">
    <location>
        <position position="314"/>
    </location>
    <ligand>
        <name>Zn(2+)</name>
        <dbReference type="ChEBI" id="CHEBI:29105"/>
        <note>catalytic</note>
    </ligand>
</feature>
<reference evidence="14 15" key="1">
    <citation type="journal article" date="2019" name="Nat. Ecol. Evol.">
        <title>Megaphylogeny resolves global patterns of mushroom evolution.</title>
        <authorList>
            <person name="Varga T."/>
            <person name="Krizsan K."/>
            <person name="Foldi C."/>
            <person name="Dima B."/>
            <person name="Sanchez-Garcia M."/>
            <person name="Sanchez-Ramirez S."/>
            <person name="Szollosi G.J."/>
            <person name="Szarkandi J.G."/>
            <person name="Papp V."/>
            <person name="Albert L."/>
            <person name="Andreopoulos W."/>
            <person name="Angelini C."/>
            <person name="Antonin V."/>
            <person name="Barry K.W."/>
            <person name="Bougher N.L."/>
            <person name="Buchanan P."/>
            <person name="Buyck B."/>
            <person name="Bense V."/>
            <person name="Catcheside P."/>
            <person name="Chovatia M."/>
            <person name="Cooper J."/>
            <person name="Damon W."/>
            <person name="Desjardin D."/>
            <person name="Finy P."/>
            <person name="Geml J."/>
            <person name="Haridas S."/>
            <person name="Hughes K."/>
            <person name="Justo A."/>
            <person name="Karasinski D."/>
            <person name="Kautmanova I."/>
            <person name="Kiss B."/>
            <person name="Kocsube S."/>
            <person name="Kotiranta H."/>
            <person name="LaButti K.M."/>
            <person name="Lechner B.E."/>
            <person name="Liimatainen K."/>
            <person name="Lipzen A."/>
            <person name="Lukacs Z."/>
            <person name="Mihaltcheva S."/>
            <person name="Morgado L.N."/>
            <person name="Niskanen T."/>
            <person name="Noordeloos M.E."/>
            <person name="Ohm R.A."/>
            <person name="Ortiz-Santana B."/>
            <person name="Ovrebo C."/>
            <person name="Racz N."/>
            <person name="Riley R."/>
            <person name="Savchenko A."/>
            <person name="Shiryaev A."/>
            <person name="Soop K."/>
            <person name="Spirin V."/>
            <person name="Szebenyi C."/>
            <person name="Tomsovsky M."/>
            <person name="Tulloss R.E."/>
            <person name="Uehling J."/>
            <person name="Grigoriev I.V."/>
            <person name="Vagvolgyi C."/>
            <person name="Papp T."/>
            <person name="Martin F.M."/>
            <person name="Miettinen O."/>
            <person name="Hibbett D.S."/>
            <person name="Nagy L.G."/>
        </authorList>
    </citation>
    <scope>NUCLEOTIDE SEQUENCE [LARGE SCALE GENOMIC DNA]</scope>
    <source>
        <strain evidence="14 15">CBS 309.79</strain>
    </source>
</reference>
<comment type="function">
    <text evidence="13">Secreted metalloproteinase that allows assimilation of proteinaceous substrates. Shows high activities on basic nuclear substrates such as histone and protamine.</text>
</comment>
<evidence type="ECO:0000256" key="7">
    <source>
        <dbReference type="ARBA" id="ARBA00022801"/>
    </source>
</evidence>
<dbReference type="GO" id="GO:0046872">
    <property type="term" value="F:metal ion binding"/>
    <property type="evidence" value="ECO:0007669"/>
    <property type="project" value="UniProtKB-KW"/>
</dbReference>
<keyword evidence="8 12" id="KW-0862">Zinc</keyword>
<feature type="binding site" evidence="12">
    <location>
        <position position="321"/>
    </location>
    <ligand>
        <name>Zn(2+)</name>
        <dbReference type="ChEBI" id="CHEBI:29105"/>
        <note>catalytic</note>
    </ligand>
</feature>
<dbReference type="GO" id="GO:0005576">
    <property type="term" value="C:extracellular region"/>
    <property type="evidence" value="ECO:0007669"/>
    <property type="project" value="UniProtKB-SubCell"/>
</dbReference>
<dbReference type="CDD" id="cd11008">
    <property type="entry name" value="M35_deuterolysin_like"/>
    <property type="match status" value="1"/>
</dbReference>
<evidence type="ECO:0000313" key="14">
    <source>
        <dbReference type="EMBL" id="TFK98087.1"/>
    </source>
</evidence>
<evidence type="ECO:0000256" key="13">
    <source>
        <dbReference type="RuleBase" id="RU361126"/>
    </source>
</evidence>
<accession>A0A5C3QA78</accession>
<organism evidence="14 15">
    <name type="scientific">Pterulicium gracile</name>
    <dbReference type="NCBI Taxonomy" id="1884261"/>
    <lineage>
        <taxon>Eukaryota</taxon>
        <taxon>Fungi</taxon>
        <taxon>Dikarya</taxon>
        <taxon>Basidiomycota</taxon>
        <taxon>Agaricomycotina</taxon>
        <taxon>Agaricomycetes</taxon>
        <taxon>Agaricomycetidae</taxon>
        <taxon>Agaricales</taxon>
        <taxon>Pleurotineae</taxon>
        <taxon>Pterulaceae</taxon>
        <taxon>Pterulicium</taxon>
    </lineage>
</organism>
<dbReference type="AlphaFoldDB" id="A0A5C3QA78"/>
<keyword evidence="13" id="KW-0964">Secreted</keyword>
<evidence type="ECO:0000256" key="4">
    <source>
        <dbReference type="ARBA" id="ARBA00022685"/>
    </source>
</evidence>
<dbReference type="Pfam" id="PF02102">
    <property type="entry name" value="Peptidase_M35"/>
    <property type="match status" value="1"/>
</dbReference>
<dbReference type="STRING" id="1884261.A0A5C3QA78"/>
<evidence type="ECO:0000256" key="8">
    <source>
        <dbReference type="ARBA" id="ARBA00022833"/>
    </source>
</evidence>
<sequence length="356" mass="37534">MLKFTQLVALAMAAGSVVATPTKRADSGLVVTVTSNGDTINSVDDLVLTAKVENTGAEDVKVLKFATVLDDTHPTRSFKVTKGGEDVAFTGMQIDLERADDSAFTVIPAGASVEVKHNVASVFDFATAGTGAFDFAPTVNFRAIAAGEGLRPVDRLVPVESSSDSVSVDITGDVAKRHLLPKRAVVQCDDSSRASFIQSSYDEAKELATVASDYISGGGGPLYDEYFTTNSQSTVGGNFDSVIGENSSSRGLYCTDPHDVCTGGVIAYMLIATTEIYFCDIFFDEVAHPQLCSGGTTVESRNIRGGTTLHELTHAVSGTDDINYGCPGNKALSASEQVSNADNYNCFATEVYAEQC</sequence>
<evidence type="ECO:0000256" key="12">
    <source>
        <dbReference type="PIRSR" id="PIRSR601384-2"/>
    </source>
</evidence>
<evidence type="ECO:0000313" key="15">
    <source>
        <dbReference type="Proteomes" id="UP000305067"/>
    </source>
</evidence>
<keyword evidence="3 13" id="KW-0645">Protease</keyword>
<dbReference type="GO" id="GO:0004222">
    <property type="term" value="F:metalloendopeptidase activity"/>
    <property type="evidence" value="ECO:0007669"/>
    <property type="project" value="InterPro"/>
</dbReference>
<dbReference type="PRINTS" id="PR00768">
    <property type="entry name" value="DEUTEROLYSIN"/>
</dbReference>
<evidence type="ECO:0000256" key="3">
    <source>
        <dbReference type="ARBA" id="ARBA00022670"/>
    </source>
</evidence>
<protein>
    <recommendedName>
        <fullName evidence="13">Neutral protease 2</fullName>
        <ecNumber evidence="13">3.4.24.39</ecNumber>
    </recommendedName>
    <alternativeName>
        <fullName evidence="13">Deuterolysin</fullName>
    </alternativeName>
</protein>
<dbReference type="InterPro" id="IPR001384">
    <property type="entry name" value="Peptidase_M35"/>
</dbReference>
<dbReference type="InterPro" id="IPR024079">
    <property type="entry name" value="MetalloPept_cat_dom_sf"/>
</dbReference>
<dbReference type="PANTHER" id="PTHR37016">
    <property type="match status" value="1"/>
</dbReference>
<dbReference type="SUPFAM" id="SSF55486">
    <property type="entry name" value="Metalloproteases ('zincins'), catalytic domain"/>
    <property type="match status" value="1"/>
</dbReference>
<keyword evidence="7 13" id="KW-0378">Hydrolase</keyword>
<evidence type="ECO:0000256" key="10">
    <source>
        <dbReference type="ARBA" id="ARBA00023145"/>
    </source>
</evidence>
<dbReference type="InterPro" id="IPR050414">
    <property type="entry name" value="Fungal_M35_metalloproteases"/>
</dbReference>
<evidence type="ECO:0000256" key="5">
    <source>
        <dbReference type="ARBA" id="ARBA00022723"/>
    </source>
</evidence>
<dbReference type="Gene3D" id="2.60.40.2970">
    <property type="match status" value="1"/>
</dbReference>
<comment type="catalytic activity">
    <reaction evidence="1 13">
        <text>Preferential cleavage of bonds with hydrophobic residues in P1'. Also 3-Asn-|-Gln-4 and 8-Gly-|-Ser-9 bonds in insulin B chain.</text>
        <dbReference type="EC" id="3.4.24.39"/>
    </reaction>
</comment>
<comment type="similarity">
    <text evidence="2 13">Belongs to the peptidase M35 family.</text>
</comment>
<dbReference type="EC" id="3.4.24.39" evidence="13"/>
<evidence type="ECO:0000256" key="9">
    <source>
        <dbReference type="ARBA" id="ARBA00023049"/>
    </source>
</evidence>
<evidence type="ECO:0000256" key="11">
    <source>
        <dbReference type="PIRSR" id="PIRSR601384-1"/>
    </source>
</evidence>
<comment type="subcellular location">
    <subcellularLocation>
        <location evidence="13">Secreted</location>
    </subcellularLocation>
</comment>
<keyword evidence="6 13" id="KW-0732">Signal</keyword>
<dbReference type="GO" id="GO:0006508">
    <property type="term" value="P:proteolysis"/>
    <property type="evidence" value="ECO:0007669"/>
    <property type="project" value="UniProtKB-KW"/>
</dbReference>
<dbReference type="Proteomes" id="UP000305067">
    <property type="component" value="Unassembled WGS sequence"/>
</dbReference>
<dbReference type="EMBL" id="ML178842">
    <property type="protein sequence ID" value="TFK98087.1"/>
    <property type="molecule type" value="Genomic_DNA"/>
</dbReference>
<feature type="signal peptide" evidence="13">
    <location>
        <begin position="1"/>
        <end position="19"/>
    </location>
</feature>
<name>A0A5C3QA78_9AGAR</name>
<keyword evidence="5 12" id="KW-0479">Metal-binding</keyword>
<gene>
    <name evidence="14" type="ORF">BDV98DRAFT_553242</name>
</gene>
<dbReference type="Gene3D" id="3.40.390.10">
    <property type="entry name" value="Collagenase (Catalytic Domain)"/>
    <property type="match status" value="1"/>
</dbReference>